<dbReference type="InterPro" id="IPR052723">
    <property type="entry name" value="Acyl-CoA_thioesterase_PaaI"/>
</dbReference>
<sequence length="160" mass="17319">MSDTQLTPQQLAEACADAMFSRDHASQGLGMRITRVAPGFAELTMTVRQDMVQGHGNCHGGFLFALADSAFAFACNSYDEATVASGCSIDYLGPGQLGDEITATAEERSRRGRTGIYDITLRNQRGDTVALFRGRSYKIRGSVRRLEDTDAENTAAGDNR</sequence>
<dbReference type="CDD" id="cd03443">
    <property type="entry name" value="PaaI_thioesterase"/>
    <property type="match status" value="1"/>
</dbReference>
<dbReference type="EMBL" id="NWUX01000016">
    <property type="protein sequence ID" value="PCF94705.1"/>
    <property type="molecule type" value="Genomic_DNA"/>
</dbReference>
<evidence type="ECO:0000256" key="1">
    <source>
        <dbReference type="ARBA" id="ARBA00008324"/>
    </source>
</evidence>
<accession>A0A2A4HKI2</accession>
<protein>
    <submittedName>
        <fullName evidence="4">Phenylacetic acid degradation protein PaaD</fullName>
    </submittedName>
</protein>
<dbReference type="Gene3D" id="3.10.129.10">
    <property type="entry name" value="Hotdog Thioesterase"/>
    <property type="match status" value="1"/>
</dbReference>
<dbReference type="InterPro" id="IPR003736">
    <property type="entry name" value="PAAI_dom"/>
</dbReference>
<dbReference type="InterPro" id="IPR006683">
    <property type="entry name" value="Thioestr_dom"/>
</dbReference>
<evidence type="ECO:0000259" key="3">
    <source>
        <dbReference type="Pfam" id="PF03061"/>
    </source>
</evidence>
<name>A0A2A4HKI2_9GAMM</name>
<comment type="similarity">
    <text evidence="1">Belongs to the thioesterase PaaI family.</text>
</comment>
<dbReference type="Proteomes" id="UP000218677">
    <property type="component" value="Unassembled WGS sequence"/>
</dbReference>
<gene>
    <name evidence="4" type="primary">paaD</name>
    <name evidence="4" type="ORF">CPA45_15935</name>
</gene>
<dbReference type="NCBIfam" id="TIGR00369">
    <property type="entry name" value="unchar_dom_1"/>
    <property type="match status" value="1"/>
</dbReference>
<dbReference type="Pfam" id="PF03061">
    <property type="entry name" value="4HBT"/>
    <property type="match status" value="1"/>
</dbReference>
<dbReference type="AlphaFoldDB" id="A0A2A4HKI2"/>
<reference evidence="5" key="1">
    <citation type="submission" date="2017-09" db="EMBL/GenBank/DDBJ databases">
        <authorList>
            <person name="Cho G.-S."/>
            <person name="Oguntoyinbo F.A."/>
            <person name="Cnockaert M."/>
            <person name="Kabisch J."/>
            <person name="Neve H."/>
            <person name="Bockelmann W."/>
            <person name="Wenning M."/>
            <person name="Franz C.M."/>
            <person name="Vandamme P."/>
        </authorList>
    </citation>
    <scope>NUCLEOTIDE SEQUENCE [LARGE SCALE GENOMIC DNA]</scope>
    <source>
        <strain evidence="5">MBT G8648</strain>
    </source>
</reference>
<dbReference type="SUPFAM" id="SSF54637">
    <property type="entry name" value="Thioesterase/thiol ester dehydrase-isomerase"/>
    <property type="match status" value="1"/>
</dbReference>
<evidence type="ECO:0000256" key="2">
    <source>
        <dbReference type="ARBA" id="ARBA00022801"/>
    </source>
</evidence>
<dbReference type="NCBIfam" id="TIGR02286">
    <property type="entry name" value="PaaD"/>
    <property type="match status" value="1"/>
</dbReference>
<organism evidence="4 5">
    <name type="scientific">Vreelandella nigrificans</name>
    <dbReference type="NCBI Taxonomy" id="2042704"/>
    <lineage>
        <taxon>Bacteria</taxon>
        <taxon>Pseudomonadati</taxon>
        <taxon>Pseudomonadota</taxon>
        <taxon>Gammaproteobacteria</taxon>
        <taxon>Oceanospirillales</taxon>
        <taxon>Halomonadaceae</taxon>
        <taxon>Vreelandella</taxon>
    </lineage>
</organism>
<dbReference type="InterPro" id="IPR029069">
    <property type="entry name" value="HotDog_dom_sf"/>
</dbReference>
<dbReference type="PANTHER" id="PTHR42856">
    <property type="entry name" value="ACYL-COENZYME A THIOESTERASE PAAI"/>
    <property type="match status" value="1"/>
</dbReference>
<dbReference type="FunFam" id="3.10.129.10:FF:000022">
    <property type="entry name" value="Phenylacetic acid degradation protein"/>
    <property type="match status" value="1"/>
</dbReference>
<dbReference type="OrthoDB" id="32575at2"/>
<keyword evidence="5" id="KW-1185">Reference proteome</keyword>
<dbReference type="PANTHER" id="PTHR42856:SF1">
    <property type="entry name" value="ACYL-COENZYME A THIOESTERASE PAAI"/>
    <property type="match status" value="1"/>
</dbReference>
<comment type="caution">
    <text evidence="4">The sequence shown here is derived from an EMBL/GenBank/DDBJ whole genome shotgun (WGS) entry which is preliminary data.</text>
</comment>
<dbReference type="GO" id="GO:0016289">
    <property type="term" value="F:acyl-CoA hydrolase activity"/>
    <property type="evidence" value="ECO:0007669"/>
    <property type="project" value="TreeGrafter"/>
</dbReference>
<feature type="domain" description="Thioesterase" evidence="3">
    <location>
        <begin position="55"/>
        <end position="129"/>
    </location>
</feature>
<dbReference type="InterPro" id="IPR011973">
    <property type="entry name" value="PaaD"/>
</dbReference>
<proteinExistence type="inferred from homology"/>
<keyword evidence="2" id="KW-0378">Hydrolase</keyword>
<dbReference type="RefSeq" id="WP_096653177.1">
    <property type="nucleotide sequence ID" value="NZ_NWUX01000016.1"/>
</dbReference>
<evidence type="ECO:0000313" key="5">
    <source>
        <dbReference type="Proteomes" id="UP000218677"/>
    </source>
</evidence>
<evidence type="ECO:0000313" key="4">
    <source>
        <dbReference type="EMBL" id="PCF94705.1"/>
    </source>
</evidence>